<dbReference type="AlphaFoldDB" id="A0A9Q5D2Z0"/>
<accession>A0A9Q5D2Z0</accession>
<reference evidence="2" key="1">
    <citation type="submission" date="2020-05" db="EMBL/GenBank/DDBJ databases">
        <title>Chitinophaga laudate sp. nov., isolated from a tropical peat swamp.</title>
        <authorList>
            <person name="Goh C.B.S."/>
            <person name="Lee M.S."/>
            <person name="Parimannan S."/>
            <person name="Pasbakhsh P."/>
            <person name="Yule C.M."/>
            <person name="Rajandas H."/>
            <person name="Loke S."/>
            <person name="Croft L."/>
            <person name="Tan J.B.L."/>
        </authorList>
    </citation>
    <scope>NUCLEOTIDE SEQUENCE</scope>
    <source>
        <strain evidence="2">Mgbs1</strain>
    </source>
</reference>
<proteinExistence type="predicted"/>
<dbReference type="EMBL" id="RIAR02000001">
    <property type="protein sequence ID" value="NSL85300.1"/>
    <property type="molecule type" value="Genomic_DNA"/>
</dbReference>
<keyword evidence="1" id="KW-0732">Signal</keyword>
<evidence type="ECO:0000313" key="2">
    <source>
        <dbReference type="EMBL" id="NSL85300.1"/>
    </source>
</evidence>
<evidence type="ECO:0000256" key="1">
    <source>
        <dbReference type="SAM" id="SignalP"/>
    </source>
</evidence>
<dbReference type="OrthoDB" id="610057at2"/>
<feature type="signal peptide" evidence="1">
    <location>
        <begin position="1"/>
        <end position="20"/>
    </location>
</feature>
<comment type="caution">
    <text evidence="2">The sequence shown here is derived from an EMBL/GenBank/DDBJ whole genome shotgun (WGS) entry which is preliminary data.</text>
</comment>
<sequence>MPKKLLLACLSALTMMNAAAQPAANEKPAVERSTPFDEPENGASRLLLMKNGNTLFFTFTRKKGINVTVYTPAHQALPLINSRVSSWKNKKMGAAKLEGFFEMNGQAVVFLQQYVHRKPCLYRFLFDGKTGKLVEEKLIGDLPRISFGQGYAIAFGGMKMPDFSVKKDPLSDYYAVTMLNSRAHETGERLRVIHFGPDHKIINDGYFDTPAGNYKYINLADMHVNGSKSVFLAAFAYNTRASGGKDSRFAIGILPAGSNTFKSALLDHTDDLKLRNAALKFNPADSNIYLLTTVYPKSPGAEAIMSRDNSIKLALMMNVVNPQTLALKRHYFVKHPMLDKYAQEHLKYKKKYQGVIQDFNLNADGSVQLLMEEMDVIVHTYTSTSGSGASSTSTTVTTRLGEIGISQLSPAGKETGGYAIAKAQEARVALDIFDLNKRNQSNWNFRGKGITGNNLSGFYSYDFFRANQKDYIIYNDYAINKENDNENYRSKKKVNFAGKTNTICAIYDGKDISKTYLYGEPQGNESRFSQMEMISRQDDGRSFATMMIERKGREKRAYIVWVKL</sequence>
<evidence type="ECO:0000313" key="3">
    <source>
        <dbReference type="Proteomes" id="UP000281028"/>
    </source>
</evidence>
<dbReference type="Proteomes" id="UP000281028">
    <property type="component" value="Unassembled WGS sequence"/>
</dbReference>
<organism evidence="2 3">
    <name type="scientific">Chitinophaga solisilvae</name>
    <dbReference type="NCBI Taxonomy" id="1233460"/>
    <lineage>
        <taxon>Bacteria</taxon>
        <taxon>Pseudomonadati</taxon>
        <taxon>Bacteroidota</taxon>
        <taxon>Chitinophagia</taxon>
        <taxon>Chitinophagales</taxon>
        <taxon>Chitinophagaceae</taxon>
        <taxon>Chitinophaga</taxon>
    </lineage>
</organism>
<gene>
    <name evidence="2" type="ORF">ECE50_000550</name>
</gene>
<name>A0A9Q5D2Z0_9BACT</name>
<protein>
    <submittedName>
        <fullName evidence="2">Uncharacterized protein</fullName>
    </submittedName>
</protein>
<keyword evidence="3" id="KW-1185">Reference proteome</keyword>
<feature type="chain" id="PRO_5040448350" evidence="1">
    <location>
        <begin position="21"/>
        <end position="564"/>
    </location>
</feature>